<evidence type="ECO:0000313" key="2">
    <source>
        <dbReference type="Proteomes" id="UP000254116"/>
    </source>
</evidence>
<dbReference type="Pfam" id="PF05135">
    <property type="entry name" value="Phage_connect_1"/>
    <property type="match status" value="1"/>
</dbReference>
<dbReference type="InterPro" id="IPR021146">
    <property type="entry name" value="Phage_gp6-like_head-tail"/>
</dbReference>
<dbReference type="Proteomes" id="UP000254116">
    <property type="component" value="Unassembled WGS sequence"/>
</dbReference>
<dbReference type="EMBL" id="UHBY01000003">
    <property type="protein sequence ID" value="SUL34232.1"/>
    <property type="molecule type" value="Genomic_DNA"/>
</dbReference>
<accession>A0A380EGQ0</accession>
<reference evidence="1 2" key="1">
    <citation type="submission" date="2018-06" db="EMBL/GenBank/DDBJ databases">
        <authorList>
            <consortium name="Pathogen Informatics"/>
            <person name="Doyle S."/>
        </authorList>
    </citation>
    <scope>NUCLEOTIDE SEQUENCE [LARGE SCALE GENOMIC DNA]</scope>
    <source>
        <strain evidence="1 2">NCTC10702</strain>
    </source>
</reference>
<organism evidence="1 2">
    <name type="scientific">Staphylococcus aureus</name>
    <dbReference type="NCBI Taxonomy" id="1280"/>
    <lineage>
        <taxon>Bacteria</taxon>
        <taxon>Bacillati</taxon>
        <taxon>Bacillota</taxon>
        <taxon>Bacilli</taxon>
        <taxon>Bacillales</taxon>
        <taxon>Staphylococcaceae</taxon>
        <taxon>Staphylococcus</taxon>
    </lineage>
</organism>
<proteinExistence type="predicted"/>
<evidence type="ECO:0000313" key="1">
    <source>
        <dbReference type="EMBL" id="SUL34232.1"/>
    </source>
</evidence>
<name>A0A380EGQ0_STAAU</name>
<protein>
    <submittedName>
        <fullName evidence="1">Phi 11 orf36</fullName>
    </submittedName>
</protein>
<sequence>MTTLADVKKRIGLKDEKQDEQLEEIIKSCESQLLSMLPIEVEQIPERFSYMIKEVAVKRYNRIGAEGMTSEAVDGRSNAYELNDFKEYEAIIDNYFNARTRTKKEGLCSFEI</sequence>
<dbReference type="AlphaFoldDB" id="A0A380EGQ0"/>
<gene>
    <name evidence="1" type="ORF">NCTC10702_01754</name>
</gene>